<evidence type="ECO:0000256" key="1">
    <source>
        <dbReference type="SAM" id="Phobius"/>
    </source>
</evidence>
<feature type="transmembrane region" description="Helical" evidence="1">
    <location>
        <begin position="12"/>
        <end position="32"/>
    </location>
</feature>
<feature type="domain" description="TadE-like" evidence="2">
    <location>
        <begin position="10"/>
        <end position="52"/>
    </location>
</feature>
<organism evidence="3 4">
    <name type="scientific">Pseudodesulfovibrio profundus</name>
    <dbReference type="NCBI Taxonomy" id="57320"/>
    <lineage>
        <taxon>Bacteria</taxon>
        <taxon>Pseudomonadati</taxon>
        <taxon>Thermodesulfobacteriota</taxon>
        <taxon>Desulfovibrionia</taxon>
        <taxon>Desulfovibrionales</taxon>
        <taxon>Desulfovibrionaceae</taxon>
    </lineage>
</organism>
<evidence type="ECO:0000313" key="4">
    <source>
        <dbReference type="Proteomes" id="UP000219215"/>
    </source>
</evidence>
<dbReference type="KEGG" id="pprf:DPRO_3816"/>
<dbReference type="InterPro" id="IPR012495">
    <property type="entry name" value="TadE-like_dom"/>
</dbReference>
<dbReference type="Pfam" id="PF07811">
    <property type="entry name" value="TadE"/>
    <property type="match status" value="1"/>
</dbReference>
<keyword evidence="1" id="KW-1133">Transmembrane helix</keyword>
<keyword evidence="1" id="KW-0472">Membrane</keyword>
<evidence type="ECO:0000259" key="2">
    <source>
        <dbReference type="Pfam" id="PF07811"/>
    </source>
</evidence>
<gene>
    <name evidence="3" type="ORF">DPRO_3816</name>
</gene>
<proteinExistence type="predicted"/>
<accession>A0A2C8FDK3</accession>
<keyword evidence="1" id="KW-0812">Transmembrane</keyword>
<protein>
    <submittedName>
        <fullName evidence="3">TadE family protein</fullName>
    </submittedName>
</protein>
<reference evidence="4" key="1">
    <citation type="submission" date="2017-09" db="EMBL/GenBank/DDBJ databases">
        <authorList>
            <person name="Regsiter A."/>
            <person name="William W."/>
        </authorList>
    </citation>
    <scope>NUCLEOTIDE SEQUENCE [LARGE SCALE GENOMIC DNA]</scope>
    <source>
        <strain evidence="4">500-1</strain>
    </source>
</reference>
<dbReference type="RefSeq" id="WP_157917563.1">
    <property type="nucleotide sequence ID" value="NZ_LT907975.1"/>
</dbReference>
<dbReference type="OrthoDB" id="5465224at2"/>
<sequence length="129" mass="14177">MRRNETHKQGVAIVEFALIMGILLVPLMAGVWDVSKFIDINQILTRAAREGVVLASRGKEPTETIQNYVESAGLDPSHLTVTITHGTDDINFGQEVSVVLTFDFSGYTIFPWEDIIPQGLSTAAFAKVE</sequence>
<name>A0A2C8FDK3_9BACT</name>
<keyword evidence="4" id="KW-1185">Reference proteome</keyword>
<dbReference type="EMBL" id="LT907975">
    <property type="protein sequence ID" value="SOB60733.1"/>
    <property type="molecule type" value="Genomic_DNA"/>
</dbReference>
<dbReference type="AlphaFoldDB" id="A0A2C8FDK3"/>
<evidence type="ECO:0000313" key="3">
    <source>
        <dbReference type="EMBL" id="SOB60733.1"/>
    </source>
</evidence>
<dbReference type="Proteomes" id="UP000219215">
    <property type="component" value="Chromosome DPRO"/>
</dbReference>